<sequence>MASTRVTSNHSSQCSSPAPCPASDSPSTNSRLQAAVKRRLFVSHALSTWNSRVFEFGAVLYLASVFPNTLMPLSIYALIRGVSAVVCSPLIGTYIDATNRLDVVRLSIVIQRLVVSVSCLGFWFLITRRSIPPFWKFGLLAFLSALACVEKLSSIMNLVAVERDWVVVIAEGHEPTLRELNSQMRRIDLICKLAGPFFIAVLDGISTEIAIITNLALNVASILVEYYAIAKVYNTTPALQEPRNGRNASSVTETNSPQITLQRCKSGILAVARQIRAYLTHKAILPSFAGALLYFTVLSFNGQMVTYLLATGYSSLHIGIMRTVSVAFELSATWLTPLLMSRIGPIRTGIWFINWQIACLAFGACIFTTASSPIFSSAGLVGGTILSRIGLWGFDLSSQIIVQEDVEADTRGSFSTLEASAQNFFELCSFVTTIVFSRPDQFQWPVLMSCTAVFMAGGLYATFVRQRRGHLIHFSKCMDLKERRKRLSGFGYARLSQAADV</sequence>
<dbReference type="EMBL" id="MU004183">
    <property type="protein sequence ID" value="KAF2500349.1"/>
    <property type="molecule type" value="Genomic_DNA"/>
</dbReference>
<dbReference type="AlphaFoldDB" id="A0A6A6R6Y1"/>
<evidence type="ECO:0000256" key="7">
    <source>
        <dbReference type="RuleBase" id="RU365065"/>
    </source>
</evidence>
<keyword evidence="6 7" id="KW-0472">Membrane</keyword>
<evidence type="ECO:0000256" key="4">
    <source>
        <dbReference type="ARBA" id="ARBA00022692"/>
    </source>
</evidence>
<dbReference type="SUPFAM" id="SSF103473">
    <property type="entry name" value="MFS general substrate transporter"/>
    <property type="match status" value="1"/>
</dbReference>
<name>A0A6A6R6Y1_9PEZI</name>
<keyword evidence="7" id="KW-0406">Ion transport</keyword>
<evidence type="ECO:0000256" key="5">
    <source>
        <dbReference type="ARBA" id="ARBA00022989"/>
    </source>
</evidence>
<organism evidence="9 10">
    <name type="scientific">Lophium mytilinum</name>
    <dbReference type="NCBI Taxonomy" id="390894"/>
    <lineage>
        <taxon>Eukaryota</taxon>
        <taxon>Fungi</taxon>
        <taxon>Dikarya</taxon>
        <taxon>Ascomycota</taxon>
        <taxon>Pezizomycotina</taxon>
        <taxon>Dothideomycetes</taxon>
        <taxon>Pleosporomycetidae</taxon>
        <taxon>Mytilinidiales</taxon>
        <taxon>Mytilinidiaceae</taxon>
        <taxon>Lophium</taxon>
    </lineage>
</organism>
<feature type="transmembrane region" description="Helical" evidence="7">
    <location>
        <begin position="352"/>
        <end position="375"/>
    </location>
</feature>
<dbReference type="GO" id="GO:0005381">
    <property type="term" value="F:iron ion transmembrane transporter activity"/>
    <property type="evidence" value="ECO:0007669"/>
    <property type="project" value="UniProtKB-UniRule"/>
</dbReference>
<comment type="function">
    <text evidence="7">May be involved in iron transport and iron homeostasis.</text>
</comment>
<feature type="transmembrane region" description="Helical" evidence="7">
    <location>
        <begin position="132"/>
        <end position="149"/>
    </location>
</feature>
<dbReference type="PANTHER" id="PTHR11660:SF57">
    <property type="entry name" value="SOLUTE CARRIER FAMILY 40 MEMBER"/>
    <property type="match status" value="1"/>
</dbReference>
<feature type="transmembrane region" description="Helical" evidence="7">
    <location>
        <begin position="75"/>
        <end position="97"/>
    </location>
</feature>
<dbReference type="InterPro" id="IPR009716">
    <property type="entry name" value="Ferroportin-1"/>
</dbReference>
<comment type="subcellular location">
    <subcellularLocation>
        <location evidence="1 7">Membrane</location>
        <topology evidence="1 7">Multi-pass membrane protein</topology>
    </subcellularLocation>
</comment>
<protein>
    <recommendedName>
        <fullName evidence="7">Solute carrier family 40 member</fullName>
    </recommendedName>
</protein>
<dbReference type="PANTHER" id="PTHR11660">
    <property type="entry name" value="SOLUTE CARRIER FAMILY 40 MEMBER"/>
    <property type="match status" value="1"/>
</dbReference>
<dbReference type="Proteomes" id="UP000799750">
    <property type="component" value="Unassembled WGS sequence"/>
</dbReference>
<feature type="region of interest" description="Disordered" evidence="8">
    <location>
        <begin position="1"/>
        <end position="26"/>
    </location>
</feature>
<feature type="transmembrane region" description="Helical" evidence="7">
    <location>
        <begin position="320"/>
        <end position="340"/>
    </location>
</feature>
<dbReference type="CDD" id="cd17480">
    <property type="entry name" value="MFS_SLC40A1_like"/>
    <property type="match status" value="1"/>
</dbReference>
<feature type="transmembrane region" description="Helical" evidence="7">
    <location>
        <begin position="442"/>
        <end position="463"/>
    </location>
</feature>
<dbReference type="GO" id="GO:0016020">
    <property type="term" value="C:membrane"/>
    <property type="evidence" value="ECO:0007669"/>
    <property type="project" value="UniProtKB-SubCell"/>
</dbReference>
<keyword evidence="4 7" id="KW-0812">Transmembrane</keyword>
<comment type="caution">
    <text evidence="7">Lacks conserved residue(s) required for the propagation of feature annotation.</text>
</comment>
<feature type="compositionally biased region" description="Low complexity" evidence="8">
    <location>
        <begin position="11"/>
        <end position="26"/>
    </location>
</feature>
<evidence type="ECO:0000256" key="1">
    <source>
        <dbReference type="ARBA" id="ARBA00004141"/>
    </source>
</evidence>
<feature type="transmembrane region" description="Helical" evidence="7">
    <location>
        <begin position="109"/>
        <end position="126"/>
    </location>
</feature>
<dbReference type="Pfam" id="PF06963">
    <property type="entry name" value="FPN1"/>
    <property type="match status" value="1"/>
</dbReference>
<reference evidence="9" key="1">
    <citation type="journal article" date="2020" name="Stud. Mycol.">
        <title>101 Dothideomycetes genomes: a test case for predicting lifestyles and emergence of pathogens.</title>
        <authorList>
            <person name="Haridas S."/>
            <person name="Albert R."/>
            <person name="Binder M."/>
            <person name="Bloem J."/>
            <person name="Labutti K."/>
            <person name="Salamov A."/>
            <person name="Andreopoulos B."/>
            <person name="Baker S."/>
            <person name="Barry K."/>
            <person name="Bills G."/>
            <person name="Bluhm B."/>
            <person name="Cannon C."/>
            <person name="Castanera R."/>
            <person name="Culley D."/>
            <person name="Daum C."/>
            <person name="Ezra D."/>
            <person name="Gonzalez J."/>
            <person name="Henrissat B."/>
            <person name="Kuo A."/>
            <person name="Liang C."/>
            <person name="Lipzen A."/>
            <person name="Lutzoni F."/>
            <person name="Magnuson J."/>
            <person name="Mondo S."/>
            <person name="Nolan M."/>
            <person name="Ohm R."/>
            <person name="Pangilinan J."/>
            <person name="Park H.-J."/>
            <person name="Ramirez L."/>
            <person name="Alfaro M."/>
            <person name="Sun H."/>
            <person name="Tritt A."/>
            <person name="Yoshinaga Y."/>
            <person name="Zwiers L.-H."/>
            <person name="Turgeon B."/>
            <person name="Goodwin S."/>
            <person name="Spatafora J."/>
            <person name="Crous P."/>
            <person name="Grigoriev I."/>
        </authorList>
    </citation>
    <scope>NUCLEOTIDE SEQUENCE</scope>
    <source>
        <strain evidence="9">CBS 269.34</strain>
    </source>
</reference>
<feature type="transmembrane region" description="Helical" evidence="7">
    <location>
        <begin position="40"/>
        <end position="63"/>
    </location>
</feature>
<keyword evidence="3 7" id="KW-0813">Transport</keyword>
<comment type="similarity">
    <text evidence="2 7">Belongs to the ferroportin (FP) (TC 2.A.100) family. SLC40A subfamily.</text>
</comment>
<evidence type="ECO:0000313" key="10">
    <source>
        <dbReference type="Proteomes" id="UP000799750"/>
    </source>
</evidence>
<dbReference type="OrthoDB" id="648861at2759"/>
<proteinExistence type="inferred from homology"/>
<evidence type="ECO:0000256" key="2">
    <source>
        <dbReference type="ARBA" id="ARBA00006279"/>
    </source>
</evidence>
<feature type="compositionally biased region" description="Polar residues" evidence="8">
    <location>
        <begin position="1"/>
        <end position="10"/>
    </location>
</feature>
<gene>
    <name evidence="9" type="ORF">BU16DRAFT_453489</name>
</gene>
<dbReference type="InterPro" id="IPR036259">
    <property type="entry name" value="MFS_trans_sf"/>
</dbReference>
<keyword evidence="10" id="KW-1185">Reference proteome</keyword>
<evidence type="ECO:0000256" key="3">
    <source>
        <dbReference type="ARBA" id="ARBA00022448"/>
    </source>
</evidence>
<evidence type="ECO:0000256" key="8">
    <source>
        <dbReference type="SAM" id="MobiDB-lite"/>
    </source>
</evidence>
<feature type="transmembrane region" description="Helical" evidence="7">
    <location>
        <begin position="283"/>
        <end position="300"/>
    </location>
</feature>
<evidence type="ECO:0000313" key="9">
    <source>
        <dbReference type="EMBL" id="KAF2500349.1"/>
    </source>
</evidence>
<accession>A0A6A6R6Y1</accession>
<keyword evidence="5 7" id="KW-1133">Transmembrane helix</keyword>
<evidence type="ECO:0000256" key="6">
    <source>
        <dbReference type="ARBA" id="ARBA00023136"/>
    </source>
</evidence>